<feature type="transmembrane region" description="Helical" evidence="2">
    <location>
        <begin position="86"/>
        <end position="108"/>
    </location>
</feature>
<keyword evidence="2" id="KW-1133">Transmembrane helix</keyword>
<feature type="domain" description="Phage shock protein PspC N-terminal" evidence="3">
    <location>
        <begin position="23"/>
        <end position="76"/>
    </location>
</feature>
<feature type="compositionally biased region" description="Pro residues" evidence="1">
    <location>
        <begin position="238"/>
        <end position="251"/>
    </location>
</feature>
<keyword evidence="2" id="KW-0812">Transmembrane</keyword>
<feature type="region of interest" description="Disordered" evidence="1">
    <location>
        <begin position="230"/>
        <end position="251"/>
    </location>
</feature>
<evidence type="ECO:0000259" key="3">
    <source>
        <dbReference type="Pfam" id="PF04024"/>
    </source>
</evidence>
<evidence type="ECO:0000313" key="4">
    <source>
        <dbReference type="EMBL" id="GAA5518897.1"/>
    </source>
</evidence>
<dbReference type="InterPro" id="IPR007168">
    <property type="entry name" value="Phageshock_PspC_N"/>
</dbReference>
<dbReference type="Proteomes" id="UP001426770">
    <property type="component" value="Unassembled WGS sequence"/>
</dbReference>
<evidence type="ECO:0000256" key="2">
    <source>
        <dbReference type="SAM" id="Phobius"/>
    </source>
</evidence>
<evidence type="ECO:0000313" key="5">
    <source>
        <dbReference type="Proteomes" id="UP001426770"/>
    </source>
</evidence>
<feature type="transmembrane region" description="Helical" evidence="2">
    <location>
        <begin position="138"/>
        <end position="166"/>
    </location>
</feature>
<evidence type="ECO:0000256" key="1">
    <source>
        <dbReference type="SAM" id="MobiDB-lite"/>
    </source>
</evidence>
<protein>
    <recommendedName>
        <fullName evidence="3">Phage shock protein PspC N-terminal domain-containing protein</fullName>
    </recommendedName>
</protein>
<keyword evidence="2" id="KW-0472">Membrane</keyword>
<feature type="transmembrane region" description="Helical" evidence="2">
    <location>
        <begin position="329"/>
        <end position="348"/>
    </location>
</feature>
<dbReference type="EMBL" id="BAABRR010000006">
    <property type="protein sequence ID" value="GAA5518897.1"/>
    <property type="molecule type" value="Genomic_DNA"/>
</dbReference>
<feature type="transmembrane region" description="Helical" evidence="2">
    <location>
        <begin position="50"/>
        <end position="74"/>
    </location>
</feature>
<name>A0ABP9WGF3_9MICO</name>
<feature type="region of interest" description="Disordered" evidence="1">
    <location>
        <begin position="174"/>
        <end position="195"/>
    </location>
</feature>
<feature type="transmembrane region" description="Helical" evidence="2">
    <location>
        <begin position="275"/>
        <end position="295"/>
    </location>
</feature>
<sequence length="525" mass="54877">MTDPQTPPTEAGFFTTIRGWNITRSDSRVFSGVASGLAEKLGWSIGWTRAGVVGLAILLNGLVLLAYAAAWALLPDRQGRIIIQDFGRGVPNVGALIGIGIVALLGLVNLGDNRSPWNGWPWDMTGWPWDSGFASDGIVRVVGVALAVLIPLAIIAGVIVLIVVLARRGRADAGGQYAAGPHGPTGPDGAPPVYAAPPAWAAERQRQRAAQWEAAGRQANEAVARAEAAAGAAAWSTTPPPPGAAPTPPPAYYAAPPAPPVPPRTPRVPGPGAPFGLLTLAWLVISAAGTAWATWRDWLVVHPLVAWFALFVTGLGVILALVSLAGRKLGFLGFLSAMLLIPTAVMIIEAEEIRDGWADRYFPEIRIERDGEEVTGIDIGDGDIVIGEPVPEVSSAEPAPGPTLDALAVFADDYAQVTLPAWCDAADEAPSTEGTTRALLSLTDATSDTRVTLDAQHTVLRVAAGTGVTVDVDGAMGEIYWPSRGVWCELGSDSFSVANPDSPSITLASTAADEYYTIVIEEVQP</sequence>
<dbReference type="RefSeq" id="WP_345379230.1">
    <property type="nucleotide sequence ID" value="NZ_BAABRR010000006.1"/>
</dbReference>
<proteinExistence type="predicted"/>
<comment type="caution">
    <text evidence="4">The sequence shown here is derived from an EMBL/GenBank/DDBJ whole genome shotgun (WGS) entry which is preliminary data.</text>
</comment>
<accession>A0ABP9WGF3</accession>
<gene>
    <name evidence="4" type="ORF">Lsed01_01331</name>
</gene>
<organism evidence="4 5">
    <name type="scientific">Demequina sediminis</name>
    <dbReference type="NCBI Taxonomy" id="1930058"/>
    <lineage>
        <taxon>Bacteria</taxon>
        <taxon>Bacillati</taxon>
        <taxon>Actinomycetota</taxon>
        <taxon>Actinomycetes</taxon>
        <taxon>Micrococcales</taxon>
        <taxon>Demequinaceae</taxon>
        <taxon>Demequina</taxon>
    </lineage>
</organism>
<dbReference type="Pfam" id="PF04024">
    <property type="entry name" value="PspC"/>
    <property type="match status" value="1"/>
</dbReference>
<reference evidence="4 5" key="1">
    <citation type="submission" date="2024-02" db="EMBL/GenBank/DDBJ databases">
        <title>Lysinimicrobium sediminis NBRC 112286.</title>
        <authorList>
            <person name="Ichikawa N."/>
            <person name="Katano-Makiyama Y."/>
            <person name="Hidaka K."/>
        </authorList>
    </citation>
    <scope>NUCLEOTIDE SEQUENCE [LARGE SCALE GENOMIC DNA]</scope>
    <source>
        <strain evidence="4 5">NBRC 112286</strain>
    </source>
</reference>
<feature type="transmembrane region" description="Helical" evidence="2">
    <location>
        <begin position="301"/>
        <end position="322"/>
    </location>
</feature>
<keyword evidence="5" id="KW-1185">Reference proteome</keyword>